<evidence type="ECO:0000313" key="1">
    <source>
        <dbReference type="EMBL" id="MBB5977832.1"/>
    </source>
</evidence>
<dbReference type="EMBL" id="JACHNF010000001">
    <property type="protein sequence ID" value="MBB5977832.1"/>
    <property type="molecule type" value="Genomic_DNA"/>
</dbReference>
<dbReference type="GO" id="GO:0003677">
    <property type="term" value="F:DNA binding"/>
    <property type="evidence" value="ECO:0007669"/>
    <property type="project" value="UniProtKB-KW"/>
</dbReference>
<comment type="caution">
    <text evidence="1">The sequence shown here is derived from an EMBL/GenBank/DDBJ whole genome shotgun (WGS) entry which is preliminary data.</text>
</comment>
<evidence type="ECO:0000313" key="2">
    <source>
        <dbReference type="Proteomes" id="UP000558997"/>
    </source>
</evidence>
<protein>
    <submittedName>
        <fullName evidence="1">DNA-binding HxlR family transcriptional regulator</fullName>
    </submittedName>
</protein>
<dbReference type="Proteomes" id="UP000558997">
    <property type="component" value="Unassembled WGS sequence"/>
</dbReference>
<reference evidence="1 2" key="1">
    <citation type="submission" date="2020-08" db="EMBL/GenBank/DDBJ databases">
        <title>Sequencing the genomes of 1000 actinobacteria strains.</title>
        <authorList>
            <person name="Klenk H.-P."/>
        </authorList>
    </citation>
    <scope>NUCLEOTIDE SEQUENCE [LARGE SCALE GENOMIC DNA]</scope>
    <source>
        <strain evidence="1 2">DSM 17294</strain>
    </source>
</reference>
<name>A0A841DH56_9ACTN</name>
<keyword evidence="2" id="KW-1185">Reference proteome</keyword>
<organism evidence="1 2">
    <name type="scientific">Kribbella solani</name>
    <dbReference type="NCBI Taxonomy" id="236067"/>
    <lineage>
        <taxon>Bacteria</taxon>
        <taxon>Bacillati</taxon>
        <taxon>Actinomycetota</taxon>
        <taxon>Actinomycetes</taxon>
        <taxon>Propionibacteriales</taxon>
        <taxon>Kribbellaceae</taxon>
        <taxon>Kribbella</taxon>
    </lineage>
</organism>
<gene>
    <name evidence="1" type="ORF">HDA44_001173</name>
</gene>
<keyword evidence="1" id="KW-0238">DNA-binding</keyword>
<dbReference type="AlphaFoldDB" id="A0A841DH56"/>
<sequence>MRNTSFASMHCSLAQSLELIGDWWTPPGTA</sequence>
<accession>A0A841DH56</accession>
<proteinExistence type="predicted"/>